<name>A0AAD7CTB2_MYCRO</name>
<sequence>MTTNEPPQEAEHAFIRAVMSPTDARLADVEKEILGLRRRLQQLEDERASLSKYRAQNNAVFSPLRRMPPEILAEIFSWMLPSSREGLDRRKFDTNNSPWVLTHISSRWRAVALSTSALW</sequence>
<evidence type="ECO:0000313" key="3">
    <source>
        <dbReference type="Proteomes" id="UP001221757"/>
    </source>
</evidence>
<keyword evidence="1" id="KW-0175">Coiled coil</keyword>
<evidence type="ECO:0000256" key="1">
    <source>
        <dbReference type="SAM" id="Coils"/>
    </source>
</evidence>
<dbReference type="AlphaFoldDB" id="A0AAD7CTB2"/>
<organism evidence="2 3">
    <name type="scientific">Mycena rosella</name>
    <name type="common">Pink bonnet</name>
    <name type="synonym">Agaricus rosellus</name>
    <dbReference type="NCBI Taxonomy" id="1033263"/>
    <lineage>
        <taxon>Eukaryota</taxon>
        <taxon>Fungi</taxon>
        <taxon>Dikarya</taxon>
        <taxon>Basidiomycota</taxon>
        <taxon>Agaricomycotina</taxon>
        <taxon>Agaricomycetes</taxon>
        <taxon>Agaricomycetidae</taxon>
        <taxon>Agaricales</taxon>
        <taxon>Marasmiineae</taxon>
        <taxon>Mycenaceae</taxon>
        <taxon>Mycena</taxon>
    </lineage>
</organism>
<accession>A0AAD7CTB2</accession>
<comment type="caution">
    <text evidence="2">The sequence shown here is derived from an EMBL/GenBank/DDBJ whole genome shotgun (WGS) entry which is preliminary data.</text>
</comment>
<evidence type="ECO:0000313" key="2">
    <source>
        <dbReference type="EMBL" id="KAJ7658588.1"/>
    </source>
</evidence>
<dbReference type="Proteomes" id="UP001221757">
    <property type="component" value="Unassembled WGS sequence"/>
</dbReference>
<feature type="non-terminal residue" evidence="2">
    <location>
        <position position="119"/>
    </location>
</feature>
<feature type="coiled-coil region" evidence="1">
    <location>
        <begin position="26"/>
        <end position="53"/>
    </location>
</feature>
<keyword evidence="3" id="KW-1185">Reference proteome</keyword>
<evidence type="ECO:0008006" key="4">
    <source>
        <dbReference type="Google" id="ProtNLM"/>
    </source>
</evidence>
<reference evidence="2" key="1">
    <citation type="submission" date="2023-03" db="EMBL/GenBank/DDBJ databases">
        <title>Massive genome expansion in bonnet fungi (Mycena s.s.) driven by repeated elements and novel gene families across ecological guilds.</title>
        <authorList>
            <consortium name="Lawrence Berkeley National Laboratory"/>
            <person name="Harder C.B."/>
            <person name="Miyauchi S."/>
            <person name="Viragh M."/>
            <person name="Kuo A."/>
            <person name="Thoen E."/>
            <person name="Andreopoulos B."/>
            <person name="Lu D."/>
            <person name="Skrede I."/>
            <person name="Drula E."/>
            <person name="Henrissat B."/>
            <person name="Morin E."/>
            <person name="Kohler A."/>
            <person name="Barry K."/>
            <person name="LaButti K."/>
            <person name="Morin E."/>
            <person name="Salamov A."/>
            <person name="Lipzen A."/>
            <person name="Mereny Z."/>
            <person name="Hegedus B."/>
            <person name="Baldrian P."/>
            <person name="Stursova M."/>
            <person name="Weitz H."/>
            <person name="Taylor A."/>
            <person name="Grigoriev I.V."/>
            <person name="Nagy L.G."/>
            <person name="Martin F."/>
            <person name="Kauserud H."/>
        </authorList>
    </citation>
    <scope>NUCLEOTIDE SEQUENCE</scope>
    <source>
        <strain evidence="2">CBHHK067</strain>
    </source>
</reference>
<dbReference type="EMBL" id="JARKIE010000277">
    <property type="protein sequence ID" value="KAJ7658588.1"/>
    <property type="molecule type" value="Genomic_DNA"/>
</dbReference>
<protein>
    <recommendedName>
        <fullName evidence="4">F-box domain-containing protein</fullName>
    </recommendedName>
</protein>
<gene>
    <name evidence="2" type="ORF">B0H17DRAFT_955124</name>
</gene>
<proteinExistence type="predicted"/>